<evidence type="ECO:0000259" key="7">
    <source>
        <dbReference type="PROSITE" id="PS50011"/>
    </source>
</evidence>
<keyword evidence="5" id="KW-0067">ATP-binding</keyword>
<keyword evidence="4 8" id="KW-0418">Kinase</keyword>
<feature type="domain" description="Protein kinase" evidence="7">
    <location>
        <begin position="1"/>
        <end position="125"/>
    </location>
</feature>
<evidence type="ECO:0000256" key="2">
    <source>
        <dbReference type="ARBA" id="ARBA00022679"/>
    </source>
</evidence>
<feature type="compositionally biased region" description="Low complexity" evidence="6">
    <location>
        <begin position="209"/>
        <end position="218"/>
    </location>
</feature>
<evidence type="ECO:0000313" key="8">
    <source>
        <dbReference type="EMBL" id="EKF27329.1"/>
    </source>
</evidence>
<evidence type="ECO:0000256" key="1">
    <source>
        <dbReference type="ARBA" id="ARBA00012513"/>
    </source>
</evidence>
<evidence type="ECO:0000256" key="6">
    <source>
        <dbReference type="SAM" id="MobiDB-lite"/>
    </source>
</evidence>
<dbReference type="EMBL" id="AHKC01018421">
    <property type="protein sequence ID" value="EKF27329.1"/>
    <property type="molecule type" value="Genomic_DNA"/>
</dbReference>
<feature type="compositionally biased region" description="Basic and acidic residues" evidence="6">
    <location>
        <begin position="285"/>
        <end position="295"/>
    </location>
</feature>
<keyword evidence="2" id="KW-0808">Transferase</keyword>
<dbReference type="InterPro" id="IPR050660">
    <property type="entry name" value="NEK_Ser/Thr_kinase"/>
</dbReference>
<feature type="region of interest" description="Disordered" evidence="6">
    <location>
        <begin position="400"/>
        <end position="502"/>
    </location>
</feature>
<dbReference type="Pfam" id="PF00069">
    <property type="entry name" value="Pkinase"/>
    <property type="match status" value="1"/>
</dbReference>
<feature type="compositionally biased region" description="Polar residues" evidence="6">
    <location>
        <begin position="407"/>
        <end position="421"/>
    </location>
</feature>
<evidence type="ECO:0000256" key="3">
    <source>
        <dbReference type="ARBA" id="ARBA00022741"/>
    </source>
</evidence>
<protein>
    <recommendedName>
        <fullName evidence="1">non-specific serine/threonine protein kinase</fullName>
        <ecNumber evidence="1">2.7.11.1</ecNumber>
    </recommendedName>
</protein>
<dbReference type="PANTHER" id="PTHR43671">
    <property type="entry name" value="SERINE/THREONINE-PROTEIN KINASE NEK"/>
    <property type="match status" value="1"/>
</dbReference>
<comment type="caution">
    <text evidence="8">The sequence shown here is derived from an EMBL/GenBank/DDBJ whole genome shotgun (WGS) entry which is preliminary data.</text>
</comment>
<dbReference type="Gene3D" id="1.10.510.10">
    <property type="entry name" value="Transferase(Phosphotransferase) domain 1"/>
    <property type="match status" value="1"/>
</dbReference>
<dbReference type="AlphaFoldDB" id="K2MNW6"/>
<gene>
    <name evidence="8" type="ORF">MOQ_008949</name>
</gene>
<dbReference type="InterPro" id="IPR000719">
    <property type="entry name" value="Prot_kinase_dom"/>
</dbReference>
<dbReference type="OrthoDB" id="248923at2759"/>
<feature type="compositionally biased region" description="Basic and acidic residues" evidence="6">
    <location>
        <begin position="173"/>
        <end position="194"/>
    </location>
</feature>
<dbReference type="PROSITE" id="PS50011">
    <property type="entry name" value="PROTEIN_KINASE_DOM"/>
    <property type="match status" value="1"/>
</dbReference>
<dbReference type="GO" id="GO:0004674">
    <property type="term" value="F:protein serine/threonine kinase activity"/>
    <property type="evidence" value="ECO:0007669"/>
    <property type="project" value="UniProtKB-EC"/>
</dbReference>
<feature type="non-terminal residue" evidence="8">
    <location>
        <position position="1"/>
    </location>
</feature>
<evidence type="ECO:0000256" key="5">
    <source>
        <dbReference type="ARBA" id="ARBA00022840"/>
    </source>
</evidence>
<dbReference type="Proteomes" id="UP000007350">
    <property type="component" value="Unassembled WGS sequence"/>
</dbReference>
<organism evidence="8 9">
    <name type="scientific">Trypanosoma cruzi marinkellei</name>
    <dbReference type="NCBI Taxonomy" id="85056"/>
    <lineage>
        <taxon>Eukaryota</taxon>
        <taxon>Discoba</taxon>
        <taxon>Euglenozoa</taxon>
        <taxon>Kinetoplastea</taxon>
        <taxon>Metakinetoplastina</taxon>
        <taxon>Trypanosomatida</taxon>
        <taxon>Trypanosomatidae</taxon>
        <taxon>Trypanosoma</taxon>
        <taxon>Schizotrypanum</taxon>
    </lineage>
</organism>
<reference evidence="8 9" key="1">
    <citation type="journal article" date="2012" name="BMC Genomics">
        <title>Comparative genomic analysis of human infective Trypanosoma cruzi lineages with the bat-restricted subspecies T. cruzi marinkellei.</title>
        <authorList>
            <person name="Franzen O."/>
            <person name="Talavera-Lopez C."/>
            <person name="Ochaya S."/>
            <person name="Butler C.E."/>
            <person name="Messenger L.A."/>
            <person name="Lewis M.D."/>
            <person name="Llewellyn M.S."/>
            <person name="Marinkelle C.J."/>
            <person name="Tyler K.M."/>
            <person name="Miles M.A."/>
            <person name="Andersson B."/>
        </authorList>
    </citation>
    <scope>NUCLEOTIDE SEQUENCE [LARGE SCALE GENOMIC DNA]</scope>
    <source>
        <strain evidence="8 9">B7</strain>
    </source>
</reference>
<feature type="compositionally biased region" description="Basic and acidic residues" evidence="6">
    <location>
        <begin position="258"/>
        <end position="271"/>
    </location>
</feature>
<feature type="compositionally biased region" description="Polar residues" evidence="6">
    <location>
        <begin position="302"/>
        <end position="327"/>
    </location>
</feature>
<feature type="compositionally biased region" description="Basic and acidic residues" evidence="6">
    <location>
        <begin position="328"/>
        <end position="342"/>
    </location>
</feature>
<name>K2MNW6_TRYCR</name>
<sequence length="502" mass="55460">IVITDFGLSRVMDKTFCETGVGSLPYVAPECWQRHYSTKVDIWATGCILYAACAKRVESDNVKVMFSECGRPDFKKKLIEELTQVYGYSLALAAFIVYLLEPDPVRRPSAEEALRLIRKRRKDAMDVNDTAVMVSLYKDDDDDDKEEEEKEEDKEDVDNNKDNNDGEDGGAVKNDDDIGDVGREKSDGGKRELSSENNNNSKSKKGHFSHSQQQQQRDNSSKKHVLTFTVPSHDDSGVQTAEKVTPLTMTTHAALLKDDAYMSESSEHPKMEGQVGGGVNATSRVDNDASMRHTGEAVTSRGALQTNSSAHHSQPGSHKGYSPQQKQHSFEASDVLLREDNATRPSHSSNAALKKKEQRRRKLEKYFESVAEESEKCEFFVARESPSLLTLSLPANLRGPNMPGITGNRNPSLPPTITSSAEAVDASTARDMHETTTTAAAEPSQREVENYSFSNESPGATPLYACSTEVLPDPPSDGEFSKKDEKEKKKKKNKRGSVGFPP</sequence>
<keyword evidence="3" id="KW-0547">Nucleotide-binding</keyword>
<evidence type="ECO:0000313" key="9">
    <source>
        <dbReference type="Proteomes" id="UP000007350"/>
    </source>
</evidence>
<evidence type="ECO:0000256" key="4">
    <source>
        <dbReference type="ARBA" id="ARBA00022777"/>
    </source>
</evidence>
<dbReference type="SUPFAM" id="SSF56112">
    <property type="entry name" value="Protein kinase-like (PK-like)"/>
    <property type="match status" value="1"/>
</dbReference>
<feature type="region of interest" description="Disordered" evidence="6">
    <location>
        <begin position="258"/>
        <end position="363"/>
    </location>
</feature>
<accession>K2MNW6</accession>
<dbReference type="GO" id="GO:0005524">
    <property type="term" value="F:ATP binding"/>
    <property type="evidence" value="ECO:0007669"/>
    <property type="project" value="UniProtKB-KW"/>
</dbReference>
<proteinExistence type="predicted"/>
<feature type="region of interest" description="Disordered" evidence="6">
    <location>
        <begin position="133"/>
        <end position="245"/>
    </location>
</feature>
<dbReference type="EC" id="2.7.11.1" evidence="1"/>
<keyword evidence="9" id="KW-1185">Reference proteome</keyword>
<dbReference type="InterPro" id="IPR011009">
    <property type="entry name" value="Kinase-like_dom_sf"/>
</dbReference>
<dbReference type="PANTHER" id="PTHR43671:SF13">
    <property type="entry name" value="SERINE_THREONINE-PROTEIN KINASE NEK2"/>
    <property type="match status" value="1"/>
</dbReference>
<feature type="compositionally biased region" description="Acidic residues" evidence="6">
    <location>
        <begin position="139"/>
        <end position="156"/>
    </location>
</feature>